<dbReference type="GO" id="GO:0005524">
    <property type="term" value="F:ATP binding"/>
    <property type="evidence" value="ECO:0007669"/>
    <property type="project" value="UniProtKB-UniRule"/>
</dbReference>
<evidence type="ECO:0000256" key="6">
    <source>
        <dbReference type="ARBA" id="ARBA00022840"/>
    </source>
</evidence>
<dbReference type="PANTHER" id="PTHR48016:SF45">
    <property type="entry name" value="OS04G0559800 PROTEIN"/>
    <property type="match status" value="1"/>
</dbReference>
<dbReference type="GO" id="GO:0005737">
    <property type="term" value="C:cytoplasm"/>
    <property type="evidence" value="ECO:0007669"/>
    <property type="project" value="TreeGrafter"/>
</dbReference>
<feature type="compositionally biased region" description="Basic and acidic residues" evidence="10">
    <location>
        <begin position="224"/>
        <end position="237"/>
    </location>
</feature>
<dbReference type="PROSITE" id="PS00107">
    <property type="entry name" value="PROTEIN_KINASE_ATP"/>
    <property type="match status" value="1"/>
</dbReference>
<reference evidence="12 13" key="1">
    <citation type="journal article" date="2019" name="Nat. Plants">
        <title>Genome sequencing of Musa balbisiana reveals subgenome evolution and function divergence in polyploid bananas.</title>
        <authorList>
            <person name="Yao X."/>
        </authorList>
    </citation>
    <scope>NUCLEOTIDE SEQUENCE [LARGE SCALE GENOMIC DNA]</scope>
    <source>
        <strain evidence="13">cv. DH-PKW</strain>
        <tissue evidence="12">Leaves</tissue>
    </source>
</reference>
<comment type="catalytic activity">
    <reaction evidence="8">
        <text>L-seryl-[protein] + ATP = O-phospho-L-seryl-[protein] + ADP + H(+)</text>
        <dbReference type="Rhea" id="RHEA:17989"/>
        <dbReference type="Rhea" id="RHEA-COMP:9863"/>
        <dbReference type="Rhea" id="RHEA-COMP:11604"/>
        <dbReference type="ChEBI" id="CHEBI:15378"/>
        <dbReference type="ChEBI" id="CHEBI:29999"/>
        <dbReference type="ChEBI" id="CHEBI:30616"/>
        <dbReference type="ChEBI" id="CHEBI:83421"/>
        <dbReference type="ChEBI" id="CHEBI:456216"/>
        <dbReference type="EC" id="2.7.11.25"/>
    </reaction>
</comment>
<dbReference type="AlphaFoldDB" id="A0A4V4H8B9"/>
<dbReference type="Proteomes" id="UP000317650">
    <property type="component" value="Chromosome 5"/>
</dbReference>
<evidence type="ECO:0000313" key="13">
    <source>
        <dbReference type="Proteomes" id="UP000317650"/>
    </source>
</evidence>
<comment type="catalytic activity">
    <reaction evidence="7">
        <text>L-threonyl-[protein] + ATP = O-phospho-L-threonyl-[protein] + ADP + H(+)</text>
        <dbReference type="Rhea" id="RHEA:46608"/>
        <dbReference type="Rhea" id="RHEA-COMP:11060"/>
        <dbReference type="Rhea" id="RHEA-COMP:11605"/>
        <dbReference type="ChEBI" id="CHEBI:15378"/>
        <dbReference type="ChEBI" id="CHEBI:30013"/>
        <dbReference type="ChEBI" id="CHEBI:30616"/>
        <dbReference type="ChEBI" id="CHEBI:61977"/>
        <dbReference type="ChEBI" id="CHEBI:456216"/>
        <dbReference type="EC" id="2.7.11.25"/>
    </reaction>
</comment>
<dbReference type="InterPro" id="IPR011009">
    <property type="entry name" value="Kinase-like_dom_sf"/>
</dbReference>
<comment type="caution">
    <text evidence="12">The sequence shown here is derived from an EMBL/GenBank/DDBJ whole genome shotgun (WGS) entry which is preliminary data.</text>
</comment>
<dbReference type="Pfam" id="PF00069">
    <property type="entry name" value="Pkinase"/>
    <property type="match status" value="1"/>
</dbReference>
<feature type="compositionally biased region" description="Polar residues" evidence="10">
    <location>
        <begin position="245"/>
        <end position="260"/>
    </location>
</feature>
<feature type="region of interest" description="Disordered" evidence="10">
    <location>
        <begin position="1"/>
        <end position="23"/>
    </location>
</feature>
<evidence type="ECO:0000256" key="2">
    <source>
        <dbReference type="ARBA" id="ARBA00012406"/>
    </source>
</evidence>
<dbReference type="EC" id="2.7.11.25" evidence="2"/>
<dbReference type="CDD" id="cd06632">
    <property type="entry name" value="STKc_MEKK1_plant"/>
    <property type="match status" value="1"/>
</dbReference>
<protein>
    <recommendedName>
        <fullName evidence="2">mitogen-activated protein kinase kinase kinase</fullName>
        <ecNumber evidence="2">2.7.11.25</ecNumber>
    </recommendedName>
</protein>
<evidence type="ECO:0000313" key="12">
    <source>
        <dbReference type="EMBL" id="THU67125.1"/>
    </source>
</evidence>
<evidence type="ECO:0000256" key="10">
    <source>
        <dbReference type="SAM" id="MobiDB-lite"/>
    </source>
</evidence>
<feature type="region of interest" description="Disordered" evidence="10">
    <location>
        <begin position="208"/>
        <end position="272"/>
    </location>
</feature>
<evidence type="ECO:0000256" key="4">
    <source>
        <dbReference type="ARBA" id="ARBA00022741"/>
    </source>
</evidence>
<feature type="compositionally biased region" description="Polar residues" evidence="10">
    <location>
        <begin position="545"/>
        <end position="578"/>
    </location>
</feature>
<feature type="compositionally biased region" description="Polar residues" evidence="10">
    <location>
        <begin position="925"/>
        <end position="943"/>
    </location>
</feature>
<keyword evidence="13" id="KW-1185">Reference proteome</keyword>
<organism evidence="12 13">
    <name type="scientific">Musa balbisiana</name>
    <name type="common">Banana</name>
    <dbReference type="NCBI Taxonomy" id="52838"/>
    <lineage>
        <taxon>Eukaryota</taxon>
        <taxon>Viridiplantae</taxon>
        <taxon>Streptophyta</taxon>
        <taxon>Embryophyta</taxon>
        <taxon>Tracheophyta</taxon>
        <taxon>Spermatophyta</taxon>
        <taxon>Magnoliopsida</taxon>
        <taxon>Liliopsida</taxon>
        <taxon>Zingiberales</taxon>
        <taxon>Musaceae</taxon>
        <taxon>Musa</taxon>
    </lineage>
</organism>
<dbReference type="InterPro" id="IPR017441">
    <property type="entry name" value="Protein_kinase_ATP_BS"/>
</dbReference>
<feature type="compositionally biased region" description="Basic and acidic residues" evidence="10">
    <location>
        <begin position="524"/>
        <end position="537"/>
    </location>
</feature>
<keyword evidence="5" id="KW-0418">Kinase</keyword>
<dbReference type="InterPro" id="IPR000719">
    <property type="entry name" value="Prot_kinase_dom"/>
</dbReference>
<evidence type="ECO:0000256" key="8">
    <source>
        <dbReference type="ARBA" id="ARBA00048329"/>
    </source>
</evidence>
<keyword evidence="4 9" id="KW-0547">Nucleotide-binding</keyword>
<comment type="similarity">
    <text evidence="1">Belongs to the protein kinase superfamily. STE Ser/Thr protein kinase family. MAP kinase kinase kinase subfamily.</text>
</comment>
<evidence type="ECO:0000259" key="11">
    <source>
        <dbReference type="PROSITE" id="PS50011"/>
    </source>
</evidence>
<feature type="compositionally biased region" description="Polar residues" evidence="10">
    <location>
        <begin position="499"/>
        <end position="509"/>
    </location>
</feature>
<feature type="compositionally biased region" description="Low complexity" evidence="10">
    <location>
        <begin position="454"/>
        <end position="465"/>
    </location>
</feature>
<accession>A0A4V4H8B9</accession>
<dbReference type="PANTHER" id="PTHR48016">
    <property type="entry name" value="MAP KINASE KINASE KINASE SSK2-RELATED-RELATED"/>
    <property type="match status" value="1"/>
</dbReference>
<feature type="region of interest" description="Disordered" evidence="10">
    <location>
        <begin position="454"/>
        <end position="583"/>
    </location>
</feature>
<name>A0A4V4H8B9_MUSBA</name>
<keyword evidence="3" id="KW-0808">Transferase</keyword>
<evidence type="ECO:0000256" key="9">
    <source>
        <dbReference type="PROSITE-ProRule" id="PRU10141"/>
    </source>
</evidence>
<evidence type="ECO:0000256" key="5">
    <source>
        <dbReference type="ARBA" id="ARBA00022777"/>
    </source>
</evidence>
<proteinExistence type="inferred from homology"/>
<sequence length="1069" mass="115681">MGELARDGDEPLTPTLPSRRVGPRRCDWDPQIYGAISSSPEPFSLLCSVSLPFAFSALPRTHSLRLGLHLSSSSSSLACGILPNASPLSILQSLRLFLGAGLVGTLGARWYSALGALELFDRAGIGGIRRRFDLRIAGGALLVVLGFWRLMTNLLGEAWFFRCLSLVANAGETPATMPSWWGKLSSKDVKKNTKENFIDTLHRFISSTEQKSTTKSRGSRRRKSDTSEKASRSRTESRSTSPSAQVSRCQSFGGRTNSQPLPLPGLRSGISCKPSEVITSKSILEERGKSQLLLPLPRPNHISKKPDTAELDGGIATTSISSNCSIDSDDAADSELHSPVNDFLKSNRAVTSNHSAGRKDPCPATQCKTREMMKSTNFLLGNHILSAPSKQGFQNNYQSNIQIPRHGAFASAPDSSLSSPSRSPMRVVFPEQIPTSAIWATKPPQDLTFFGSGQCSSPGSGQTSGHNSMGGDMLGQFWQHSRGSPECSPIPSPRMLSPGPSSRIHSGTVSPLHPRAVGTAPESPTRRHDEGKKESHRLPLPPKNISISATFPPHNITTNSSMSVVRSPGRTDNPTSPGSKWKKGKLIGRGTFGHVYIGFNSESGEMCAMKEVTLFIDDAKSKESAKQLGQEISLLSRLQHPNIVQYYGCEMIDDKLYIYLEYVSGGSIHKLLQEYGPLGEPAIRSYTQQILSGLAYLHAKNTVHRDIKGANILVDPNGRVKLADFGMAKHITGQSCPLSFKGSPYWMAPEVIKNSNGCNLAVDVWSLGCTVLEMVTSKPPWSQYEGIAAMFKIGNSKELPPIPDHLSVDGKDFIGKCLQRDPSKRPTASELLQHPFVNSAALIEKSIFSSQPVQQLIGVSSGACTKGVGHARNLSSLDVEGLASHRLRGGKSTILSSNPARYISCPVSPIGSPLLNSRSPRHISGQMSPSPISSPMATSGASTPLTGGNGAVPFNQLKQVAYLHDGHGSSSRSMNGCYPSGAIYHEPKVDLFLGMQHMLPRLGERMTSETDTLSIQVGRVGHDNMRDPCESYRFLSDHMSYQILRDQMKVNPSVDLRSGSSMHSRRNGT</sequence>
<keyword evidence="6 9" id="KW-0067">ATP-binding</keyword>
<dbReference type="SUPFAM" id="SSF56112">
    <property type="entry name" value="Protein kinase-like (PK-like)"/>
    <property type="match status" value="1"/>
</dbReference>
<dbReference type="Gene3D" id="1.10.510.10">
    <property type="entry name" value="Transferase(Phosphotransferase) domain 1"/>
    <property type="match status" value="1"/>
</dbReference>
<gene>
    <name evidence="12" type="ORF">C4D60_Mb05t21360</name>
</gene>
<dbReference type="FunFam" id="1.10.510.10:FF:000186">
    <property type="entry name" value="Mitogen-activated protein kinase kinase kinase"/>
    <property type="match status" value="1"/>
</dbReference>
<dbReference type="STRING" id="52838.A0A4V4H8B9"/>
<evidence type="ECO:0000256" key="7">
    <source>
        <dbReference type="ARBA" id="ARBA00047559"/>
    </source>
</evidence>
<dbReference type="GO" id="GO:0004709">
    <property type="term" value="F:MAP kinase kinase kinase activity"/>
    <property type="evidence" value="ECO:0007669"/>
    <property type="project" value="UniProtKB-EC"/>
</dbReference>
<feature type="domain" description="Protein kinase" evidence="11">
    <location>
        <begin position="581"/>
        <end position="837"/>
    </location>
</feature>
<feature type="binding site" evidence="9">
    <location>
        <position position="610"/>
    </location>
    <ligand>
        <name>ATP</name>
        <dbReference type="ChEBI" id="CHEBI:30616"/>
    </ligand>
</feature>
<dbReference type="InterPro" id="IPR050538">
    <property type="entry name" value="MAP_kinase_kinase_kinase"/>
</dbReference>
<dbReference type="EMBL" id="PYDT01000003">
    <property type="protein sequence ID" value="THU67125.1"/>
    <property type="molecule type" value="Genomic_DNA"/>
</dbReference>
<evidence type="ECO:0000256" key="3">
    <source>
        <dbReference type="ARBA" id="ARBA00022679"/>
    </source>
</evidence>
<feature type="region of interest" description="Disordered" evidence="10">
    <location>
        <begin position="921"/>
        <end position="943"/>
    </location>
</feature>
<evidence type="ECO:0000256" key="1">
    <source>
        <dbReference type="ARBA" id="ARBA00006529"/>
    </source>
</evidence>
<dbReference type="PROSITE" id="PS50011">
    <property type="entry name" value="PROTEIN_KINASE_DOM"/>
    <property type="match status" value="1"/>
</dbReference>
<dbReference type="SMART" id="SM00220">
    <property type="entry name" value="S_TKc"/>
    <property type="match status" value="1"/>
</dbReference>